<reference evidence="3" key="1">
    <citation type="submission" date="2016-09" db="EMBL/GenBank/DDBJ databases">
        <authorList>
            <person name="Varghese N."/>
            <person name="Submissions S."/>
        </authorList>
    </citation>
    <scope>NUCLEOTIDE SEQUENCE [LARGE SCALE GENOMIC DNA]</scope>
    <source>
        <strain evidence="3">S5</strain>
    </source>
</reference>
<dbReference type="GO" id="GO:0016746">
    <property type="term" value="F:acyltransferase activity"/>
    <property type="evidence" value="ECO:0007669"/>
    <property type="project" value="InterPro"/>
</dbReference>
<dbReference type="InterPro" id="IPR038369">
    <property type="entry name" value="SpoVAD_sf"/>
</dbReference>
<dbReference type="EMBL" id="FMYI01000002">
    <property type="protein sequence ID" value="SDB86929.1"/>
    <property type="molecule type" value="Genomic_DNA"/>
</dbReference>
<dbReference type="STRING" id="1612202.SAMN05421734_10227"/>
<dbReference type="RefSeq" id="WP_090792646.1">
    <property type="nucleotide sequence ID" value="NZ_FMYI01000002.1"/>
</dbReference>
<organism evidence="2 3">
    <name type="scientific">Pelagirhabdus alkalitolerans</name>
    <dbReference type="NCBI Taxonomy" id="1612202"/>
    <lineage>
        <taxon>Bacteria</taxon>
        <taxon>Bacillati</taxon>
        <taxon>Bacillota</taxon>
        <taxon>Bacilli</taxon>
        <taxon>Bacillales</taxon>
        <taxon>Bacillaceae</taxon>
        <taxon>Pelagirhabdus</taxon>
    </lineage>
</organism>
<gene>
    <name evidence="2" type="ORF">SAMN05421734_10227</name>
</gene>
<sequence length="336" mass="36298">MKVSRQSWQFENTPSIRSSATTAGPFEAKSKIAHKIDLLYRDLYMEQSSYEKGHQRMIEDAVNILLRKEKQTKDAIDLFISGDLINQMTPTNFAATKHSIPFIGLFNACATTVGSLALSAALINAQLAESIITGGSSHYAAVEKQFRYPNEYGAQKPPTSQWTVTGAGFGLISHQKGDAIINRATIGKIADYKQTDPFNMGAAMAPAAYDTITTHLKDFGLSLTDYDVIVTGDLGQIGQAILFDMLEDNGFAIDRSTFIDCGLSIYNDDQNVFAGGSGSGCSSLYLYSHLLDMIRSNEISQCLMIGTGALLSPLSALQKQTIPAIAHAVSIKGASL</sequence>
<accession>A0A1G6GY63</accession>
<evidence type="ECO:0000313" key="3">
    <source>
        <dbReference type="Proteomes" id="UP000242949"/>
    </source>
</evidence>
<evidence type="ECO:0000256" key="1">
    <source>
        <dbReference type="SAM" id="MobiDB-lite"/>
    </source>
</evidence>
<dbReference type="Proteomes" id="UP000242949">
    <property type="component" value="Unassembled WGS sequence"/>
</dbReference>
<dbReference type="NCBIfam" id="NF009069">
    <property type="entry name" value="PRK12404.1"/>
    <property type="match status" value="1"/>
</dbReference>
<dbReference type="Pfam" id="PF07451">
    <property type="entry name" value="SpoVAD"/>
    <property type="match status" value="1"/>
</dbReference>
<dbReference type="NCBIfam" id="TIGR02845">
    <property type="entry name" value="spore_V_AD"/>
    <property type="match status" value="1"/>
</dbReference>
<protein>
    <submittedName>
        <fullName evidence="2">Stage V sporulation protein AD</fullName>
    </submittedName>
</protein>
<keyword evidence="3" id="KW-1185">Reference proteome</keyword>
<dbReference type="OrthoDB" id="9770068at2"/>
<dbReference type="SUPFAM" id="SSF53901">
    <property type="entry name" value="Thiolase-like"/>
    <property type="match status" value="1"/>
</dbReference>
<dbReference type="InterPro" id="IPR016039">
    <property type="entry name" value="Thiolase-like"/>
</dbReference>
<dbReference type="PIRSF" id="PIRSF011570">
    <property type="entry name" value="SpoVAD"/>
    <property type="match status" value="1"/>
</dbReference>
<dbReference type="Gene3D" id="3.40.47.40">
    <property type="entry name" value="Stage V sporulation protein AD"/>
    <property type="match status" value="1"/>
</dbReference>
<dbReference type="InterPro" id="IPR010894">
    <property type="entry name" value="SpoVAD"/>
</dbReference>
<name>A0A1G6GY63_9BACI</name>
<feature type="region of interest" description="Disordered" evidence="1">
    <location>
        <begin position="1"/>
        <end position="22"/>
    </location>
</feature>
<proteinExistence type="predicted"/>
<dbReference type="AlphaFoldDB" id="A0A1G6GY63"/>
<evidence type="ECO:0000313" key="2">
    <source>
        <dbReference type="EMBL" id="SDB86929.1"/>
    </source>
</evidence>
<dbReference type="NCBIfam" id="NF006160">
    <property type="entry name" value="PRK08304.1"/>
    <property type="match status" value="1"/>
</dbReference>